<evidence type="ECO:0000256" key="6">
    <source>
        <dbReference type="ARBA" id="ARBA00022676"/>
    </source>
</evidence>
<feature type="transmembrane region" description="Helical" evidence="17">
    <location>
        <begin position="664"/>
        <end position="686"/>
    </location>
</feature>
<dbReference type="Gene3D" id="3.30.40.10">
    <property type="entry name" value="Zinc/RING finger domain, C3HC4 (zinc finger)"/>
    <property type="match status" value="1"/>
</dbReference>
<evidence type="ECO:0000256" key="11">
    <source>
        <dbReference type="ARBA" id="ARBA00022989"/>
    </source>
</evidence>
<gene>
    <name evidence="20" type="ORF">D5086_0000261260</name>
</gene>
<keyword evidence="17" id="KW-0862">Zinc</keyword>
<dbReference type="InterPro" id="IPR001841">
    <property type="entry name" value="Znf_RING"/>
</dbReference>
<keyword evidence="5 17" id="KW-1003">Cell membrane</keyword>
<feature type="region of interest" description="Disordered" evidence="18">
    <location>
        <begin position="54"/>
        <end position="102"/>
    </location>
</feature>
<dbReference type="InterPro" id="IPR027934">
    <property type="entry name" value="CES_Znf_RING"/>
</dbReference>
<keyword evidence="6 17" id="KW-0328">Glycosyltransferase</keyword>
<feature type="region of interest" description="Disordered" evidence="18">
    <location>
        <begin position="200"/>
        <end position="222"/>
    </location>
</feature>
<accession>A0A4U5NN51</accession>
<organism evidence="20">
    <name type="scientific">Populus alba</name>
    <name type="common">White poplar</name>
    <dbReference type="NCBI Taxonomy" id="43335"/>
    <lineage>
        <taxon>Eukaryota</taxon>
        <taxon>Viridiplantae</taxon>
        <taxon>Streptophyta</taxon>
        <taxon>Embryophyta</taxon>
        <taxon>Tracheophyta</taxon>
        <taxon>Spermatophyta</taxon>
        <taxon>Magnoliopsida</taxon>
        <taxon>eudicotyledons</taxon>
        <taxon>Gunneridae</taxon>
        <taxon>Pentapetalae</taxon>
        <taxon>rosids</taxon>
        <taxon>fabids</taxon>
        <taxon>Malpighiales</taxon>
        <taxon>Salicaceae</taxon>
        <taxon>Saliceae</taxon>
        <taxon>Populus</taxon>
    </lineage>
</organism>
<dbReference type="Pfam" id="PF14569">
    <property type="entry name" value="zf-UDP"/>
    <property type="match status" value="1"/>
</dbReference>
<dbReference type="CDD" id="cd16617">
    <property type="entry name" value="mRING-HC-C4C4_CesA"/>
    <property type="match status" value="1"/>
</dbReference>
<evidence type="ECO:0000256" key="9">
    <source>
        <dbReference type="ARBA" id="ARBA00022723"/>
    </source>
</evidence>
<reference evidence="20" key="1">
    <citation type="submission" date="2018-10" db="EMBL/GenBank/DDBJ databases">
        <title>Population genomic analysis revealed the cold adaptation of white poplar.</title>
        <authorList>
            <person name="Liu Y.-J."/>
        </authorList>
    </citation>
    <scope>NUCLEOTIDE SEQUENCE [LARGE SCALE GENOMIC DNA]</scope>
    <source>
        <strain evidence="20">PAL-ZL1</strain>
    </source>
</reference>
<evidence type="ECO:0000256" key="8">
    <source>
        <dbReference type="ARBA" id="ARBA00022692"/>
    </source>
</evidence>
<dbReference type="GO" id="GO:0005886">
    <property type="term" value="C:plasma membrane"/>
    <property type="evidence" value="ECO:0007669"/>
    <property type="project" value="UniProtKB-SubCell"/>
</dbReference>
<dbReference type="EMBL" id="RCHU01001018">
    <property type="protein sequence ID" value="TKR84093.1"/>
    <property type="molecule type" value="Genomic_DNA"/>
</dbReference>
<feature type="domain" description="RING-type" evidence="19">
    <location>
        <begin position="17"/>
        <end position="63"/>
    </location>
</feature>
<dbReference type="Pfam" id="PF03552">
    <property type="entry name" value="Cellulose_synt"/>
    <property type="match status" value="2"/>
</dbReference>
<comment type="pathway">
    <text evidence="3 17">Glycan metabolism; plant cellulose biosynthesis.</text>
</comment>
<dbReference type="InterPro" id="IPR005150">
    <property type="entry name" value="Cellulose_synth"/>
</dbReference>
<keyword evidence="7 17" id="KW-0808">Transferase</keyword>
<comment type="subcellular location">
    <subcellularLocation>
        <location evidence="2 17">Cell membrane</location>
        <topology evidence="2 17">Multi-pass membrane protein</topology>
    </subcellularLocation>
</comment>
<keyword evidence="10 17" id="KW-0135">Cellulose biosynthesis</keyword>
<feature type="transmembrane region" description="Helical" evidence="17">
    <location>
        <begin position="780"/>
        <end position="802"/>
    </location>
</feature>
<evidence type="ECO:0000256" key="16">
    <source>
        <dbReference type="PROSITE-ProRule" id="PRU00175"/>
    </source>
</evidence>
<evidence type="ECO:0000256" key="12">
    <source>
        <dbReference type="ARBA" id="ARBA00023136"/>
    </source>
</evidence>
<keyword evidence="9 17" id="KW-0479">Metal-binding</keyword>
<keyword evidence="11 17" id="KW-1133">Transmembrane helix</keyword>
<dbReference type="PANTHER" id="PTHR13301">
    <property type="entry name" value="X-BOX TRANSCRIPTION FACTOR-RELATED"/>
    <property type="match status" value="1"/>
</dbReference>
<evidence type="ECO:0000256" key="4">
    <source>
        <dbReference type="ARBA" id="ARBA00007548"/>
    </source>
</evidence>
<feature type="transmembrane region" description="Helical" evidence="17">
    <location>
        <begin position="257"/>
        <end position="276"/>
    </location>
</feature>
<dbReference type="GO" id="GO:0071555">
    <property type="term" value="P:cell wall organization"/>
    <property type="evidence" value="ECO:0007669"/>
    <property type="project" value="UniProtKB-KW"/>
</dbReference>
<evidence type="ECO:0000256" key="5">
    <source>
        <dbReference type="ARBA" id="ARBA00022475"/>
    </source>
</evidence>
<dbReference type="AlphaFoldDB" id="A0A4U5NN51"/>
<feature type="compositionally biased region" description="Basic residues" evidence="18">
    <location>
        <begin position="437"/>
        <end position="454"/>
    </location>
</feature>
<evidence type="ECO:0000256" key="7">
    <source>
        <dbReference type="ARBA" id="ARBA00022679"/>
    </source>
</evidence>
<keyword evidence="12 17" id="KW-0472">Membrane</keyword>
<evidence type="ECO:0000256" key="14">
    <source>
        <dbReference type="ARBA" id="ARBA00023316"/>
    </source>
</evidence>
<comment type="catalytic activity">
    <reaction evidence="15 17">
        <text>[(1-&gt;4)-beta-D-glucosyl](n) + UDP-alpha-D-glucose = [(1-&gt;4)-beta-D-glucosyl](n+1) + UDP + H(+)</text>
        <dbReference type="Rhea" id="RHEA:19929"/>
        <dbReference type="Rhea" id="RHEA-COMP:10033"/>
        <dbReference type="Rhea" id="RHEA-COMP:10034"/>
        <dbReference type="ChEBI" id="CHEBI:15378"/>
        <dbReference type="ChEBI" id="CHEBI:18246"/>
        <dbReference type="ChEBI" id="CHEBI:58223"/>
        <dbReference type="ChEBI" id="CHEBI:58885"/>
        <dbReference type="EC" id="2.4.1.12"/>
    </reaction>
</comment>
<feature type="transmembrane region" description="Helical" evidence="17">
    <location>
        <begin position="698"/>
        <end position="717"/>
    </location>
</feature>
<evidence type="ECO:0000256" key="15">
    <source>
        <dbReference type="ARBA" id="ARBA00048682"/>
    </source>
</evidence>
<evidence type="ECO:0000259" key="19">
    <source>
        <dbReference type="PROSITE" id="PS50089"/>
    </source>
</evidence>
<comment type="cofactor">
    <cofactor evidence="1">
        <name>Mn(2+)</name>
        <dbReference type="ChEBI" id="CHEBI:29035"/>
    </cofactor>
</comment>
<feature type="transmembrane region" description="Helical" evidence="17">
    <location>
        <begin position="639"/>
        <end position="657"/>
    </location>
</feature>
<dbReference type="SUPFAM" id="SSF57850">
    <property type="entry name" value="RING/U-box"/>
    <property type="match status" value="1"/>
</dbReference>
<evidence type="ECO:0000256" key="17">
    <source>
        <dbReference type="RuleBase" id="RU361116"/>
    </source>
</evidence>
<evidence type="ECO:0000256" key="3">
    <source>
        <dbReference type="ARBA" id="ARBA00004768"/>
    </source>
</evidence>
<feature type="transmembrane region" description="Helical" evidence="17">
    <location>
        <begin position="751"/>
        <end position="774"/>
    </location>
</feature>
<comment type="similarity">
    <text evidence="4 17">Belongs to the glycosyltransferase 2 family. Plant cellulose synthase subfamily.</text>
</comment>
<dbReference type="GO" id="GO:0016760">
    <property type="term" value="F:cellulose synthase (UDP-forming) activity"/>
    <property type="evidence" value="ECO:0007669"/>
    <property type="project" value="UniProtKB-EC"/>
</dbReference>
<evidence type="ECO:0000256" key="2">
    <source>
        <dbReference type="ARBA" id="ARBA00004651"/>
    </source>
</evidence>
<comment type="caution">
    <text evidence="20">The sequence shown here is derived from an EMBL/GenBank/DDBJ whole genome shotgun (WGS) entry which is preliminary data.</text>
</comment>
<name>A0A4U5NN51_POPAL</name>
<feature type="compositionally biased region" description="Acidic residues" evidence="18">
    <location>
        <begin position="76"/>
        <end position="87"/>
    </location>
</feature>
<feature type="region of interest" description="Disordered" evidence="18">
    <location>
        <begin position="427"/>
        <end position="455"/>
    </location>
</feature>
<keyword evidence="14 17" id="KW-0961">Cell wall biogenesis/degradation</keyword>
<dbReference type="EC" id="2.4.1.12" evidence="17"/>
<evidence type="ECO:0000313" key="20">
    <source>
        <dbReference type="EMBL" id="TKR84093.1"/>
    </source>
</evidence>
<comment type="cofactor">
    <cofactor evidence="17">
        <name>Zn(2+)</name>
        <dbReference type="ChEBI" id="CHEBI:29105"/>
    </cofactor>
    <text evidence="17">Binds 2 Zn(2+) ions per subunit.</text>
</comment>
<proteinExistence type="inferred from homology"/>
<feature type="transmembrane region" description="Helical" evidence="17">
    <location>
        <begin position="814"/>
        <end position="834"/>
    </location>
</feature>
<keyword evidence="13" id="KW-0464">Manganese</keyword>
<dbReference type="PROSITE" id="PS50089">
    <property type="entry name" value="ZF_RING_2"/>
    <property type="match status" value="1"/>
</dbReference>
<evidence type="ECO:0000256" key="13">
    <source>
        <dbReference type="ARBA" id="ARBA00023211"/>
    </source>
</evidence>
<dbReference type="GO" id="GO:0030244">
    <property type="term" value="P:cellulose biosynthetic process"/>
    <property type="evidence" value="ECO:0007669"/>
    <property type="project" value="UniProtKB-KW"/>
</dbReference>
<dbReference type="UniPathway" id="UPA00695"/>
<evidence type="ECO:0000256" key="1">
    <source>
        <dbReference type="ARBA" id="ARBA00001936"/>
    </source>
</evidence>
<protein>
    <recommendedName>
        <fullName evidence="17">Cellulose synthase</fullName>
        <ecNumber evidence="17">2.4.1.12</ecNumber>
    </recommendedName>
</protein>
<evidence type="ECO:0000256" key="10">
    <source>
        <dbReference type="ARBA" id="ARBA00022916"/>
    </source>
</evidence>
<evidence type="ECO:0000256" key="18">
    <source>
        <dbReference type="SAM" id="MobiDB-lite"/>
    </source>
</evidence>
<sequence length="853" mass="95300">MDLEGDDAAGPKKIQVCQICSDDIGKTVDGEPFVACHVCAFPVCRPCYEYERKDGNQSCPQCKTKYKRHKGSPPIQEEEMGDADSEDVGNKSNHHISGVQDEKQKIERMLGWDLSSGRKEHLATTNYDKDGSLNHIPYLAGRRSVSGDLSAASPERYSMASPESGIRANIRVVDPTRDSGSLGFGNVAWRERIDGWKMKPEKNTAPMSVSNAPSEGRGGGDFDASTDVLMDDSLLNDEARQPLSRKVSIASSRINPYRMVIVLRLVVLCIFLHYRLTNPVKNAYALWLISVICEIWFAISWILDQFPKWLPVNRETYLDRLSLRAMKREYEEFKVRVNGLVAKAQKVPDEGWVMQDGTPWPGNNIRDHPGMIQVFLGHSGGLDTEVLSIMEPIKALLLTIVGRAGCVFNRTALYGYEPPLKPKHKKPGFLSSCFGGSRKKSSRSGRKDSKKKSSKLVDPTLPVFNLEDIEEGVEGTGFDDEKSLLMSQMTLEKRFGQSTVFVASTLMENGGVPESATPESLLKEAIHVISCGYEDKTDWGSEIGWIYGSVTEDILTGFKMHARGWRSIYCMPKRAAFKGSAPINLSDRLNQVLRWALGSVEILLSRHCPIWYGYSGRLKWLERFAYINTTIYPITSIPLLAYCTLPAVCLLTGKFIIPQISNIASIWFISLFLSIFATGILEMRWSGVGIDEWWRNEQFWVIGGVSAHLFAVFQGLLKVLAGIDTNFTVTSKASDEDGDFTELYMFKWTTLLIPPTTLLIINLVGVVAGVSYAINSGYQSWGPLFGKLFFAFWVIIHLYPFLKGLMGRQNRTPTIVVVWSVLLASIFSLLWVRVDPFTTRVTGPDVTQCGINC</sequence>
<dbReference type="STRING" id="43335.A0A4U5NN51"/>
<dbReference type="GO" id="GO:0008270">
    <property type="term" value="F:zinc ion binding"/>
    <property type="evidence" value="ECO:0007669"/>
    <property type="project" value="UniProtKB-KW"/>
</dbReference>
<keyword evidence="8 17" id="KW-0812">Transmembrane</keyword>
<dbReference type="InterPro" id="IPR013083">
    <property type="entry name" value="Znf_RING/FYVE/PHD"/>
</dbReference>
<feature type="transmembrane region" description="Helical" evidence="17">
    <location>
        <begin position="283"/>
        <end position="303"/>
    </location>
</feature>
<keyword evidence="16 17" id="KW-0863">Zinc-finger</keyword>